<dbReference type="InterPro" id="IPR012910">
    <property type="entry name" value="Plug_dom"/>
</dbReference>
<dbReference type="PANTHER" id="PTHR30069:SF29">
    <property type="entry name" value="HEMOGLOBIN AND HEMOGLOBIN-HAPTOGLOBIN-BINDING PROTEIN 1-RELATED"/>
    <property type="match status" value="1"/>
</dbReference>
<keyword evidence="6 8" id="KW-0472">Membrane</keyword>
<evidence type="ECO:0000256" key="4">
    <source>
        <dbReference type="ARBA" id="ARBA00022692"/>
    </source>
</evidence>
<keyword evidence="4 8" id="KW-0812">Transmembrane</keyword>
<organism evidence="11 12">
    <name type="scientific">Pseudarcicella hirudinis</name>
    <dbReference type="NCBI Taxonomy" id="1079859"/>
    <lineage>
        <taxon>Bacteria</taxon>
        <taxon>Pseudomonadati</taxon>
        <taxon>Bacteroidota</taxon>
        <taxon>Cytophagia</taxon>
        <taxon>Cytophagales</taxon>
        <taxon>Flectobacillaceae</taxon>
        <taxon>Pseudarcicella</taxon>
    </lineage>
</organism>
<comment type="subcellular location">
    <subcellularLocation>
        <location evidence="1 8">Cell outer membrane</location>
        <topology evidence="1 8">Multi-pass membrane protein</topology>
    </subcellularLocation>
</comment>
<dbReference type="RefSeq" id="WP_092017622.1">
    <property type="nucleotide sequence ID" value="NZ_FOXH01000006.1"/>
</dbReference>
<feature type="signal peptide" evidence="9">
    <location>
        <begin position="1"/>
        <end position="22"/>
    </location>
</feature>
<dbReference type="NCBIfam" id="TIGR04057">
    <property type="entry name" value="SusC_RagA_signa"/>
    <property type="match status" value="1"/>
</dbReference>
<dbReference type="Gene3D" id="2.170.130.10">
    <property type="entry name" value="TonB-dependent receptor, plug domain"/>
    <property type="match status" value="1"/>
</dbReference>
<evidence type="ECO:0000256" key="8">
    <source>
        <dbReference type="PROSITE-ProRule" id="PRU01360"/>
    </source>
</evidence>
<evidence type="ECO:0000256" key="6">
    <source>
        <dbReference type="ARBA" id="ARBA00023136"/>
    </source>
</evidence>
<dbReference type="SUPFAM" id="SSF49464">
    <property type="entry name" value="Carboxypeptidase regulatory domain-like"/>
    <property type="match status" value="1"/>
</dbReference>
<dbReference type="PROSITE" id="PS52016">
    <property type="entry name" value="TONB_DEPENDENT_REC_3"/>
    <property type="match status" value="1"/>
</dbReference>
<keyword evidence="3 8" id="KW-1134">Transmembrane beta strand</keyword>
<dbReference type="InterPro" id="IPR008969">
    <property type="entry name" value="CarboxyPept-like_regulatory"/>
</dbReference>
<evidence type="ECO:0000256" key="2">
    <source>
        <dbReference type="ARBA" id="ARBA00022448"/>
    </source>
</evidence>
<accession>A0A1I5U0I4</accession>
<dbReference type="EMBL" id="FOXH01000006">
    <property type="protein sequence ID" value="SFP88367.1"/>
    <property type="molecule type" value="Genomic_DNA"/>
</dbReference>
<keyword evidence="5 9" id="KW-0732">Signal</keyword>
<dbReference type="Gene3D" id="2.60.40.1120">
    <property type="entry name" value="Carboxypeptidase-like, regulatory domain"/>
    <property type="match status" value="1"/>
</dbReference>
<dbReference type="InterPro" id="IPR037066">
    <property type="entry name" value="Plug_dom_sf"/>
</dbReference>
<evidence type="ECO:0000256" key="5">
    <source>
        <dbReference type="ARBA" id="ARBA00022729"/>
    </source>
</evidence>
<evidence type="ECO:0000259" key="10">
    <source>
        <dbReference type="Pfam" id="PF07715"/>
    </source>
</evidence>
<dbReference type="PANTHER" id="PTHR30069">
    <property type="entry name" value="TONB-DEPENDENT OUTER MEMBRANE RECEPTOR"/>
    <property type="match status" value="1"/>
</dbReference>
<comment type="similarity">
    <text evidence="8">Belongs to the TonB-dependent receptor family.</text>
</comment>
<evidence type="ECO:0000256" key="7">
    <source>
        <dbReference type="ARBA" id="ARBA00023237"/>
    </source>
</evidence>
<dbReference type="OrthoDB" id="9768177at2"/>
<reference evidence="11 12" key="1">
    <citation type="submission" date="2016-10" db="EMBL/GenBank/DDBJ databases">
        <authorList>
            <person name="de Groot N.N."/>
        </authorList>
    </citation>
    <scope>NUCLEOTIDE SEQUENCE [LARGE SCALE GENOMIC DNA]</scope>
    <source>
        <strain evidence="12">E92,LMG 26720,CCM 7988</strain>
    </source>
</reference>
<dbReference type="Pfam" id="PF13715">
    <property type="entry name" value="CarbopepD_reg_2"/>
    <property type="match status" value="1"/>
</dbReference>
<dbReference type="InterPro" id="IPR023996">
    <property type="entry name" value="TonB-dep_OMP_SusC/RagA"/>
</dbReference>
<evidence type="ECO:0000256" key="3">
    <source>
        <dbReference type="ARBA" id="ARBA00022452"/>
    </source>
</evidence>
<dbReference type="GO" id="GO:0009279">
    <property type="term" value="C:cell outer membrane"/>
    <property type="evidence" value="ECO:0007669"/>
    <property type="project" value="UniProtKB-SubCell"/>
</dbReference>
<feature type="domain" description="TonB-dependent receptor plug" evidence="10">
    <location>
        <begin position="119"/>
        <end position="246"/>
    </location>
</feature>
<evidence type="ECO:0000313" key="11">
    <source>
        <dbReference type="EMBL" id="SFP88367.1"/>
    </source>
</evidence>
<evidence type="ECO:0000256" key="9">
    <source>
        <dbReference type="SAM" id="SignalP"/>
    </source>
</evidence>
<keyword evidence="7 8" id="KW-0998">Cell outer membrane</keyword>
<dbReference type="Gene3D" id="2.40.170.20">
    <property type="entry name" value="TonB-dependent receptor, beta-barrel domain"/>
    <property type="match status" value="1"/>
</dbReference>
<dbReference type="Pfam" id="PF07715">
    <property type="entry name" value="Plug"/>
    <property type="match status" value="1"/>
</dbReference>
<evidence type="ECO:0000256" key="1">
    <source>
        <dbReference type="ARBA" id="ARBA00004571"/>
    </source>
</evidence>
<dbReference type="Proteomes" id="UP000199306">
    <property type="component" value="Unassembled WGS sequence"/>
</dbReference>
<evidence type="ECO:0000313" key="12">
    <source>
        <dbReference type="Proteomes" id="UP000199306"/>
    </source>
</evidence>
<dbReference type="GO" id="GO:0044718">
    <property type="term" value="P:siderophore transmembrane transport"/>
    <property type="evidence" value="ECO:0007669"/>
    <property type="project" value="TreeGrafter"/>
</dbReference>
<gene>
    <name evidence="11" type="ORF">SAMN04515674_106286</name>
</gene>
<dbReference type="InterPro" id="IPR039426">
    <property type="entry name" value="TonB-dep_rcpt-like"/>
</dbReference>
<dbReference type="STRING" id="1079859.SAMN04515674_106286"/>
<keyword evidence="12" id="KW-1185">Reference proteome</keyword>
<dbReference type="NCBIfam" id="TIGR04056">
    <property type="entry name" value="OMP_RagA_SusC"/>
    <property type="match status" value="1"/>
</dbReference>
<keyword evidence="2 8" id="KW-0813">Transport</keyword>
<dbReference type="InterPro" id="IPR023997">
    <property type="entry name" value="TonB-dep_OMP_SusC/RagA_CS"/>
</dbReference>
<dbReference type="AlphaFoldDB" id="A0A1I5U0I4"/>
<dbReference type="InterPro" id="IPR036942">
    <property type="entry name" value="Beta-barrel_TonB_sf"/>
</dbReference>
<sequence>MKSKFTMFIISLLFLSWQQVYAQQHVIKGKVSDNNQSGLPGVNILVKGTTKGTTSDADGNYSISASKGAVLVFSSVGYSNKEVAVKDQSVINITLDPSDQALDEVVVTALGIKKETKALGYAVSTVSAKDITASGNTNFASALYGKAAGVKITTAPGGATSGVNVQVRGINSLNYNTQPLYVVDGIVIRDFNQAGAGGLNNGGYWSDQKIRGNGILDINPADISSLTVLKGASATALYGSEAANGVIVITTKTGVKGKGLGVEVNYTYNEERVAFTPQYQNVYGPGYDRATNLQVGANEDGFIIGSDGSKRVNYRAYGQFGPKMDGQMLSWWDGTKQAYTAKPDNYNQFYQTGYNSTMNAAFSNATDKASYRFSYTGTDYQGIMRGSSLKRNTFNLNTSLKLSDRVTADIIVSYVNSTVHNRPEQINRVTANYGGFFSRAEDMNNFLNRYQTSKGYKYVMLADKQRNPDEAFKYNIRGGDLMDLLWNGLKNSEDEVQDRLLSSVTLNYKISKEFSLRGRMGNDFTSLGVETKKYNEYPILFNGSNSTGEYRLQSGRYSIVYGDAMLTYNKSLNKDLDLTASGGMQGRQEKYYDQSIGTNGGLVIENWFSMNNSTNLLSSSANRKELLKYAYIGTANLAYKNMLFFEGTARKEFSSTLPAKNNNYFYYSFNSGFVFSDAFQMPSFLNYGKVRASYGVVGNAPPLYVANTTYSQTILQTGNGAVPALSANSSYGNDYIRPEQKYESEFGLETKLFNNKLGFDLTYYTSRIEDQILQTDVPTSIGAASVLTNVGELGSRGWEVSLYSTPVRTKDFSWNTRINIANNRTTVHKLAAGINQLVAYNADGGALKIVSDEGDLLGNIYTHTRATDKNGNFIITDDGLYKMTTDYKKVGNVMPTVVGGFLNTFNYKGFSLDLTVDYRLGGQLVSSPLLYATGAGMFENTMQYRDEANGGLPYYVDNAGKKVLLSSHSAAAPNGARVYHDGVLLDGVTESGDKNTRIVEAAYYYMNSFGWSTGWYEKGAVYDNSFVKMREAVLSYTIPNKVAQKLHLQNIRVSLVGRNLFYIWRTLKNLDPEAPIGTSWNRQGVDEGSSAATRSFGFSLHASF</sequence>
<proteinExistence type="inferred from homology"/>
<dbReference type="SUPFAM" id="SSF56935">
    <property type="entry name" value="Porins"/>
    <property type="match status" value="1"/>
</dbReference>
<dbReference type="GO" id="GO:0015344">
    <property type="term" value="F:siderophore uptake transmembrane transporter activity"/>
    <property type="evidence" value="ECO:0007669"/>
    <property type="project" value="TreeGrafter"/>
</dbReference>
<protein>
    <submittedName>
        <fullName evidence="11">Iron complex outermembrane recepter protein</fullName>
    </submittedName>
</protein>
<feature type="chain" id="PRO_5011561579" evidence="9">
    <location>
        <begin position="23"/>
        <end position="1104"/>
    </location>
</feature>
<name>A0A1I5U0I4_9BACT</name>